<keyword evidence="4" id="KW-1003">Cell membrane</keyword>
<accession>A0A2B1CYQ4</accession>
<feature type="domain" description="ABC transporter" evidence="10">
    <location>
        <begin position="5"/>
        <end position="240"/>
    </location>
</feature>
<dbReference type="CDD" id="cd03216">
    <property type="entry name" value="ABC_Carb_Monos_I"/>
    <property type="match status" value="1"/>
</dbReference>
<dbReference type="CDD" id="cd03215">
    <property type="entry name" value="ABC_Carb_Monos_II"/>
    <property type="match status" value="1"/>
</dbReference>
<comment type="caution">
    <text evidence="11">The sequence shown here is derived from an EMBL/GenBank/DDBJ whole genome shotgun (WGS) entry which is preliminary data.</text>
</comment>
<dbReference type="PROSITE" id="PS00211">
    <property type="entry name" value="ABC_TRANSPORTER_1"/>
    <property type="match status" value="2"/>
</dbReference>
<evidence type="ECO:0000259" key="10">
    <source>
        <dbReference type="PROSITE" id="PS50893"/>
    </source>
</evidence>
<keyword evidence="5" id="KW-0677">Repeat</keyword>
<dbReference type="InterPro" id="IPR027417">
    <property type="entry name" value="P-loop_NTPase"/>
</dbReference>
<dbReference type="AlphaFoldDB" id="A0A2B1CYQ4"/>
<evidence type="ECO:0000256" key="1">
    <source>
        <dbReference type="ARBA" id="ARBA00004202"/>
    </source>
</evidence>
<dbReference type="FunFam" id="3.40.50.300:FF:000127">
    <property type="entry name" value="Ribose import ATP-binding protein RbsA"/>
    <property type="match status" value="1"/>
</dbReference>
<gene>
    <name evidence="11" type="ORF">CN290_14130</name>
</gene>
<comment type="subcellular location">
    <subcellularLocation>
        <location evidence="1">Cell membrane</location>
        <topology evidence="1">Peripheral membrane protein</topology>
    </subcellularLocation>
</comment>
<keyword evidence="6" id="KW-0547">Nucleotide-binding</keyword>
<name>A0A2B1CYQ4_BACCE</name>
<keyword evidence="8" id="KW-1278">Translocase</keyword>
<protein>
    <submittedName>
        <fullName evidence="11">Heme ABC transporter ATP-binding protein</fullName>
    </submittedName>
</protein>
<dbReference type="PANTHER" id="PTHR43790">
    <property type="entry name" value="CARBOHYDRATE TRANSPORT ATP-BINDING PROTEIN MG119-RELATED"/>
    <property type="match status" value="1"/>
</dbReference>
<comment type="similarity">
    <text evidence="2">Belongs to the ABC transporter superfamily.</text>
</comment>
<dbReference type="GO" id="GO:0005886">
    <property type="term" value="C:plasma membrane"/>
    <property type="evidence" value="ECO:0007669"/>
    <property type="project" value="UniProtKB-SubCell"/>
</dbReference>
<dbReference type="PANTHER" id="PTHR43790:SF4">
    <property type="entry name" value="GUANOSINE IMPORT ATP-BINDING PROTEIN NUPO"/>
    <property type="match status" value="1"/>
</dbReference>
<evidence type="ECO:0000256" key="2">
    <source>
        <dbReference type="ARBA" id="ARBA00005417"/>
    </source>
</evidence>
<dbReference type="GO" id="GO:0016887">
    <property type="term" value="F:ATP hydrolysis activity"/>
    <property type="evidence" value="ECO:0007669"/>
    <property type="project" value="InterPro"/>
</dbReference>
<dbReference type="Gene3D" id="3.40.50.300">
    <property type="entry name" value="P-loop containing nucleotide triphosphate hydrolases"/>
    <property type="match status" value="2"/>
</dbReference>
<dbReference type="InterPro" id="IPR003593">
    <property type="entry name" value="AAA+_ATPase"/>
</dbReference>
<evidence type="ECO:0000256" key="4">
    <source>
        <dbReference type="ARBA" id="ARBA00022475"/>
    </source>
</evidence>
<reference evidence="11 12" key="1">
    <citation type="submission" date="2017-09" db="EMBL/GenBank/DDBJ databases">
        <title>Large-scale bioinformatics analysis of Bacillus genomes uncovers conserved roles of natural products in bacterial physiology.</title>
        <authorList>
            <consortium name="Agbiome Team Llc"/>
            <person name="Bleich R.M."/>
            <person name="Grubbs K.J."/>
            <person name="Santa Maria K.C."/>
            <person name="Allen S.E."/>
            <person name="Farag S."/>
            <person name="Shank E.A."/>
            <person name="Bowers A."/>
        </authorList>
    </citation>
    <scope>NUCLEOTIDE SEQUENCE [LARGE SCALE GENOMIC DNA]</scope>
    <source>
        <strain evidence="11 12">AFS025165</strain>
    </source>
</reference>
<dbReference type="RefSeq" id="WP_097949871.1">
    <property type="nucleotide sequence ID" value="NZ_NTQT01000018.1"/>
</dbReference>
<evidence type="ECO:0000313" key="11">
    <source>
        <dbReference type="EMBL" id="PFC73948.1"/>
    </source>
</evidence>
<keyword evidence="9" id="KW-0472">Membrane</keyword>
<keyword evidence="7 11" id="KW-0067">ATP-binding</keyword>
<evidence type="ECO:0000256" key="9">
    <source>
        <dbReference type="ARBA" id="ARBA00023136"/>
    </source>
</evidence>
<evidence type="ECO:0000256" key="5">
    <source>
        <dbReference type="ARBA" id="ARBA00022737"/>
    </source>
</evidence>
<evidence type="ECO:0000256" key="3">
    <source>
        <dbReference type="ARBA" id="ARBA00022448"/>
    </source>
</evidence>
<evidence type="ECO:0000256" key="7">
    <source>
        <dbReference type="ARBA" id="ARBA00022840"/>
    </source>
</evidence>
<dbReference type="EMBL" id="NTQT01000018">
    <property type="protein sequence ID" value="PFC73948.1"/>
    <property type="molecule type" value="Genomic_DNA"/>
</dbReference>
<dbReference type="FunFam" id="3.40.50.300:FF:001390">
    <property type="entry name" value="ABC transporter, ATP-binding protein"/>
    <property type="match status" value="1"/>
</dbReference>
<feature type="domain" description="ABC transporter" evidence="10">
    <location>
        <begin position="257"/>
        <end position="501"/>
    </location>
</feature>
<dbReference type="PROSITE" id="PS50893">
    <property type="entry name" value="ABC_TRANSPORTER_2"/>
    <property type="match status" value="2"/>
</dbReference>
<evidence type="ECO:0000256" key="6">
    <source>
        <dbReference type="ARBA" id="ARBA00022741"/>
    </source>
</evidence>
<dbReference type="Pfam" id="PF00005">
    <property type="entry name" value="ABC_tran"/>
    <property type="match status" value="2"/>
</dbReference>
<proteinExistence type="inferred from homology"/>
<dbReference type="SUPFAM" id="SSF52540">
    <property type="entry name" value="P-loop containing nucleoside triphosphate hydrolases"/>
    <property type="match status" value="2"/>
</dbReference>
<dbReference type="SMART" id="SM00382">
    <property type="entry name" value="AAA"/>
    <property type="match status" value="1"/>
</dbReference>
<organism evidence="11 12">
    <name type="scientific">Bacillus cereus</name>
    <dbReference type="NCBI Taxonomy" id="1396"/>
    <lineage>
        <taxon>Bacteria</taxon>
        <taxon>Bacillati</taxon>
        <taxon>Bacillota</taxon>
        <taxon>Bacilli</taxon>
        <taxon>Bacillales</taxon>
        <taxon>Bacillaceae</taxon>
        <taxon>Bacillus</taxon>
        <taxon>Bacillus cereus group</taxon>
    </lineage>
</organism>
<dbReference type="GO" id="GO:0005524">
    <property type="term" value="F:ATP binding"/>
    <property type="evidence" value="ECO:0007669"/>
    <property type="project" value="UniProtKB-KW"/>
</dbReference>
<evidence type="ECO:0000313" key="12">
    <source>
        <dbReference type="Proteomes" id="UP000220226"/>
    </source>
</evidence>
<keyword evidence="3" id="KW-0813">Transport</keyword>
<dbReference type="InterPro" id="IPR050107">
    <property type="entry name" value="ABC_carbohydrate_import_ATPase"/>
</dbReference>
<evidence type="ECO:0000256" key="8">
    <source>
        <dbReference type="ARBA" id="ARBA00022967"/>
    </source>
</evidence>
<sequence length="510" mass="56255">MEYVIEMNNITKVFPGIVANDDITLQVKQGEIHALLGENGAGKSTLMNVLFGLYQPEQGEIKIQGKPVKITNPNIANDLGIGMVHQHFMLVHNFTVTENIILGNEPKKNGKIAVEEAAKEIKQLSEQYGLAVDPHAKIEDISVGMQQRVEILKTLYRGAEILIFDEPTAVLTPQEIHELIQIMKKLVQEGKSIILITHKLKEIMEVCDRCTIIRKGKGIGTVDVAETDEHKLAELMVGRQVNFKTEKIEAKPMEEVLSIANLIVHDTRKLPAVKGLDLTVRAGEIVGIAGIDGNGQSELIEAITGLRKVESGSIAIKGKEITNWPVRRITEEGIGHIPEDRHKHGLVLDFSVRDNIVLQTYYKNPFSKKGILNFSKITEKAKALIEQFDVRTPSEQTLARALSGGNQQKAIIAREVDRNPDLLIAAQPTRGLDVGAIEFIHKKLIEQRDNGKAVLLLSLELDEILNVSDRVAVIYEGKIVAIVDAKETNEQQLGLLMAGGTGKEKVNTNG</sequence>
<dbReference type="InterPro" id="IPR003439">
    <property type="entry name" value="ABC_transporter-like_ATP-bd"/>
</dbReference>
<dbReference type="InterPro" id="IPR017871">
    <property type="entry name" value="ABC_transporter-like_CS"/>
</dbReference>
<dbReference type="Proteomes" id="UP000220226">
    <property type="component" value="Unassembled WGS sequence"/>
</dbReference>